<gene>
    <name evidence="1" type="ORF">QGM71_12440</name>
</gene>
<proteinExistence type="predicted"/>
<keyword evidence="2" id="KW-1185">Reference proteome</keyword>
<reference evidence="1 2" key="1">
    <citation type="journal article" date="2024" name="Int. J. Syst. Evol. Microbiol.">
        <title>Virgibacillus tibetensis sp. nov., isolated from salt lake on the Tibetan Plateau of China.</title>
        <authorList>
            <person name="Phurbu D."/>
            <person name="Liu Z.-X."/>
            <person name="Wang R."/>
            <person name="Zheng Y.-Y."/>
            <person name="Liu H.-C."/>
            <person name="Zhou Y.-G."/>
            <person name="Yu Y.-J."/>
            <person name="Li A.-H."/>
        </authorList>
    </citation>
    <scope>NUCLEOTIDE SEQUENCE [LARGE SCALE GENOMIC DNA]</scope>
    <source>
        <strain evidence="1 2">C22-A2</strain>
    </source>
</reference>
<protein>
    <submittedName>
        <fullName evidence="1">Uncharacterized protein</fullName>
    </submittedName>
</protein>
<dbReference type="EMBL" id="JARZFX010000005">
    <property type="protein sequence ID" value="MEC5424300.1"/>
    <property type="molecule type" value="Genomic_DNA"/>
</dbReference>
<comment type="caution">
    <text evidence="1">The sequence shown here is derived from an EMBL/GenBank/DDBJ whole genome shotgun (WGS) entry which is preliminary data.</text>
</comment>
<dbReference type="Proteomes" id="UP001335737">
    <property type="component" value="Unassembled WGS sequence"/>
</dbReference>
<sequence length="386" mass="45980">MNIDFKQLEKKLAEQKVYDAWQYVNSLQETLGYMSMSYNLLNKIYDHRKRVLESTKNEIFQNAMEEGNASITQDELNRTNLHIAGYQIDDVAFLRKTTIEFFHYARVSMDVLFQIINAGLLGDKSYPVTDKRLLYNVLSKINNIQDFANLKQQLSQIKDDNEFKYLRDFDNYIKHIKTILITVKNSFMIGKVDEFYINEFFCDDKFYKQVESLVKVKEIYDYVINTVDNILEEFLNQVPNCLDNSHRIQEIKFKMQVQRNENGDKIDFITFYIEVENDLSELPDEIKVYPLIVKPNGEIYSFDFRFDKLFVKRRNTNNEMESIVGCAELKNGLETNEFYRVFEVKECSYLDYLKYQSEFNNRTQKISMNFYAMEGQIIAYDNKELK</sequence>
<name>A0ABU6KGI7_9BACI</name>
<organism evidence="1 2">
    <name type="scientific">Virgibacillus tibetensis</name>
    <dbReference type="NCBI Taxonomy" id="3042313"/>
    <lineage>
        <taxon>Bacteria</taxon>
        <taxon>Bacillati</taxon>
        <taxon>Bacillota</taxon>
        <taxon>Bacilli</taxon>
        <taxon>Bacillales</taxon>
        <taxon>Bacillaceae</taxon>
        <taxon>Virgibacillus</taxon>
    </lineage>
</organism>
<evidence type="ECO:0000313" key="1">
    <source>
        <dbReference type="EMBL" id="MEC5424300.1"/>
    </source>
</evidence>
<evidence type="ECO:0000313" key="2">
    <source>
        <dbReference type="Proteomes" id="UP001335737"/>
    </source>
</evidence>
<dbReference type="RefSeq" id="WP_327607865.1">
    <property type="nucleotide sequence ID" value="NZ_JARZFX010000005.1"/>
</dbReference>
<accession>A0ABU6KGI7</accession>